<keyword evidence="3" id="KW-1185">Reference proteome</keyword>
<evidence type="ECO:0000313" key="2">
    <source>
        <dbReference type="EMBL" id="SQD80430.1"/>
    </source>
</evidence>
<dbReference type="KEGG" id="mya:MORIYA_3978"/>
<organism evidence="2 3">
    <name type="scientific">Moritella yayanosii</name>
    <dbReference type="NCBI Taxonomy" id="69539"/>
    <lineage>
        <taxon>Bacteria</taxon>
        <taxon>Pseudomonadati</taxon>
        <taxon>Pseudomonadota</taxon>
        <taxon>Gammaproteobacteria</taxon>
        <taxon>Alteromonadales</taxon>
        <taxon>Moritellaceae</taxon>
        <taxon>Moritella</taxon>
    </lineage>
</organism>
<name>A0A330LU79_9GAMM</name>
<gene>
    <name evidence="2" type="ORF">MORIYA_3978</name>
</gene>
<evidence type="ECO:0000313" key="3">
    <source>
        <dbReference type="Proteomes" id="UP000250163"/>
    </source>
</evidence>
<reference evidence="3" key="1">
    <citation type="submission" date="2018-05" db="EMBL/GenBank/DDBJ databases">
        <authorList>
            <person name="Cea G.-C."/>
            <person name="William W."/>
        </authorList>
    </citation>
    <scope>NUCLEOTIDE SEQUENCE [LARGE SCALE GENOMIC DNA]</scope>
    <source>
        <strain evidence="3">DB21MT 5</strain>
    </source>
</reference>
<dbReference type="EMBL" id="LS483250">
    <property type="protein sequence ID" value="SQD80430.1"/>
    <property type="molecule type" value="Genomic_DNA"/>
</dbReference>
<dbReference type="Proteomes" id="UP000250163">
    <property type="component" value="Chromosome MORIYA"/>
</dbReference>
<dbReference type="RefSeq" id="WP_112717745.1">
    <property type="nucleotide sequence ID" value="NZ_LS483250.1"/>
</dbReference>
<feature type="compositionally biased region" description="Polar residues" evidence="1">
    <location>
        <begin position="34"/>
        <end position="44"/>
    </location>
</feature>
<protein>
    <submittedName>
        <fullName evidence="2">Uncharacterized protein</fullName>
    </submittedName>
</protein>
<proteinExistence type="predicted"/>
<dbReference type="AlphaFoldDB" id="A0A330LU79"/>
<feature type="region of interest" description="Disordered" evidence="1">
    <location>
        <begin position="34"/>
        <end position="59"/>
    </location>
</feature>
<accession>A0A330LU79</accession>
<sequence length="59" mass="6637">MEEYMKDLLSDARSLLESHGNSPQLHKQLSNLLNRRAPNGTSPFSLDEKLRGVKQKGSN</sequence>
<evidence type="ECO:0000256" key="1">
    <source>
        <dbReference type="SAM" id="MobiDB-lite"/>
    </source>
</evidence>